<sequence length="346" mass="38196">MGYAGYSAPNAFFSKIPYLGRSQRGWQDLDRGGSPPMYEGPKSGIYSMVDGQRMMPPPSRQGPSSLPQLDTNVSYSNVQPFSASSRETYSSRSLQSPQSGATNIVQYAQSQQQQQQQMPPAAQFRLPTNISPVSQSTNRFMISENATYDPNNAAQYGAGTMQTFNTTSSDRSRMPDPVYNQSELARQASTAYNPNQRAVNRASELSSISSGFGDGDIIMPPPAVLQQNMDPTTYNYGKPRDGAIQSIDVNAPDVNDAQARRDTVYTTTSEDRPARYRSVNSWVDQQTGRVQRHQDDAPPVPALPAEDRYTMMMDDEEPRRVDEAMPQPPVPSLPFTTNVNSTTTTE</sequence>
<feature type="region of interest" description="Disordered" evidence="1">
    <location>
        <begin position="249"/>
        <end position="273"/>
    </location>
</feature>
<feature type="compositionally biased region" description="Low complexity" evidence="1">
    <location>
        <begin position="82"/>
        <end position="96"/>
    </location>
</feature>
<dbReference type="STRING" id="2025994.A0A2T3AMR7"/>
<name>A0A2T3AMR7_9PEZI</name>
<feature type="region of interest" description="Disordered" evidence="1">
    <location>
        <begin position="285"/>
        <end position="346"/>
    </location>
</feature>
<keyword evidence="3" id="KW-1185">Reference proteome</keyword>
<protein>
    <submittedName>
        <fullName evidence="2">Uncharacterized protein</fullName>
    </submittedName>
</protein>
<dbReference type="AlphaFoldDB" id="A0A2T3AMR7"/>
<evidence type="ECO:0000313" key="3">
    <source>
        <dbReference type="Proteomes" id="UP000241462"/>
    </source>
</evidence>
<reference evidence="2 3" key="1">
    <citation type="journal article" date="2018" name="Mycol. Prog.">
        <title>Coniella lustricola, a new species from submerged detritus.</title>
        <authorList>
            <person name="Raudabaugh D.B."/>
            <person name="Iturriaga T."/>
            <person name="Carver A."/>
            <person name="Mondo S."/>
            <person name="Pangilinan J."/>
            <person name="Lipzen A."/>
            <person name="He G."/>
            <person name="Amirebrahimi M."/>
            <person name="Grigoriev I.V."/>
            <person name="Miller A.N."/>
        </authorList>
    </citation>
    <scope>NUCLEOTIDE SEQUENCE [LARGE SCALE GENOMIC DNA]</scope>
    <source>
        <strain evidence="2 3">B22-T-1</strain>
    </source>
</reference>
<organism evidence="2 3">
    <name type="scientific">Coniella lustricola</name>
    <dbReference type="NCBI Taxonomy" id="2025994"/>
    <lineage>
        <taxon>Eukaryota</taxon>
        <taxon>Fungi</taxon>
        <taxon>Dikarya</taxon>
        <taxon>Ascomycota</taxon>
        <taxon>Pezizomycotina</taxon>
        <taxon>Sordariomycetes</taxon>
        <taxon>Sordariomycetidae</taxon>
        <taxon>Diaporthales</taxon>
        <taxon>Schizoparmaceae</taxon>
        <taxon>Coniella</taxon>
    </lineage>
</organism>
<evidence type="ECO:0000313" key="2">
    <source>
        <dbReference type="EMBL" id="PSS03740.1"/>
    </source>
</evidence>
<dbReference type="OrthoDB" id="5411141at2759"/>
<gene>
    <name evidence="2" type="ORF">BD289DRAFT_96330</name>
</gene>
<accession>A0A2T3AMR7</accession>
<feature type="compositionally biased region" description="Low complexity" evidence="1">
    <location>
        <begin position="336"/>
        <end position="346"/>
    </location>
</feature>
<dbReference type="InParanoid" id="A0A2T3AMR7"/>
<feature type="compositionally biased region" description="Polar residues" evidence="1">
    <location>
        <begin position="61"/>
        <end position="81"/>
    </location>
</feature>
<evidence type="ECO:0000256" key="1">
    <source>
        <dbReference type="SAM" id="MobiDB-lite"/>
    </source>
</evidence>
<feature type="region of interest" description="Disordered" evidence="1">
    <location>
        <begin position="24"/>
        <end position="100"/>
    </location>
</feature>
<feature type="compositionally biased region" description="Basic and acidic residues" evidence="1">
    <location>
        <begin position="258"/>
        <end position="273"/>
    </location>
</feature>
<dbReference type="EMBL" id="KZ678373">
    <property type="protein sequence ID" value="PSS03740.1"/>
    <property type="molecule type" value="Genomic_DNA"/>
</dbReference>
<dbReference type="Proteomes" id="UP000241462">
    <property type="component" value="Unassembled WGS sequence"/>
</dbReference>
<proteinExistence type="predicted"/>